<dbReference type="HOGENOM" id="CLU_3036475_0_0_1"/>
<reference evidence="2" key="1">
    <citation type="journal article" date="2010" name="Science">
        <title>Signatures of adaptation to obligate biotrophy in the Hyaloperonospora arabidopsidis genome.</title>
        <authorList>
            <person name="Baxter L."/>
            <person name="Tripathy S."/>
            <person name="Ishaque N."/>
            <person name="Boot N."/>
            <person name="Cabral A."/>
            <person name="Kemen E."/>
            <person name="Thines M."/>
            <person name="Ah-Fong A."/>
            <person name="Anderson R."/>
            <person name="Badejoko W."/>
            <person name="Bittner-Eddy P."/>
            <person name="Boore J.L."/>
            <person name="Chibucos M.C."/>
            <person name="Coates M."/>
            <person name="Dehal P."/>
            <person name="Delehaunty K."/>
            <person name="Dong S."/>
            <person name="Downton P."/>
            <person name="Dumas B."/>
            <person name="Fabro G."/>
            <person name="Fronick C."/>
            <person name="Fuerstenberg S.I."/>
            <person name="Fulton L."/>
            <person name="Gaulin E."/>
            <person name="Govers F."/>
            <person name="Hughes L."/>
            <person name="Humphray S."/>
            <person name="Jiang R.H."/>
            <person name="Judelson H."/>
            <person name="Kamoun S."/>
            <person name="Kyung K."/>
            <person name="Meijer H."/>
            <person name="Minx P."/>
            <person name="Morris P."/>
            <person name="Nelson J."/>
            <person name="Phuntumart V."/>
            <person name="Qutob D."/>
            <person name="Rehmany A."/>
            <person name="Rougon-Cardoso A."/>
            <person name="Ryden P."/>
            <person name="Torto-Alalibo T."/>
            <person name="Studholme D."/>
            <person name="Wang Y."/>
            <person name="Win J."/>
            <person name="Wood J."/>
            <person name="Clifton S.W."/>
            <person name="Rogers J."/>
            <person name="Van den Ackerveken G."/>
            <person name="Jones J.D."/>
            <person name="McDowell J.M."/>
            <person name="Beynon J."/>
            <person name="Tyler B.M."/>
        </authorList>
    </citation>
    <scope>NUCLEOTIDE SEQUENCE [LARGE SCALE GENOMIC DNA]</scope>
    <source>
        <strain evidence="2">Emoy2</strain>
    </source>
</reference>
<name>M4BBH0_HYAAE</name>
<reference evidence="1" key="2">
    <citation type="submission" date="2015-06" db="UniProtKB">
        <authorList>
            <consortium name="EnsemblProtists"/>
        </authorList>
    </citation>
    <scope>IDENTIFICATION</scope>
    <source>
        <strain evidence="1">Emoy2</strain>
    </source>
</reference>
<proteinExistence type="predicted"/>
<organism evidence="1 2">
    <name type="scientific">Hyaloperonospora arabidopsidis (strain Emoy2)</name>
    <name type="common">Downy mildew agent</name>
    <name type="synonym">Peronospora arabidopsidis</name>
    <dbReference type="NCBI Taxonomy" id="559515"/>
    <lineage>
        <taxon>Eukaryota</taxon>
        <taxon>Sar</taxon>
        <taxon>Stramenopiles</taxon>
        <taxon>Oomycota</taxon>
        <taxon>Peronosporomycetes</taxon>
        <taxon>Peronosporales</taxon>
        <taxon>Peronosporaceae</taxon>
        <taxon>Hyaloperonospora</taxon>
    </lineage>
</organism>
<sequence>MRLRFGSGTTGPRRAGATLLARKGVFAAQSASKYDFAKVPMSLAGFSLPTSRSWM</sequence>
<protein>
    <submittedName>
        <fullName evidence="1">Uncharacterized protein</fullName>
    </submittedName>
</protein>
<dbReference type="VEuPathDB" id="FungiDB:HpaG803633"/>
<evidence type="ECO:0000313" key="1">
    <source>
        <dbReference type="EnsemblProtists" id="HpaP803633"/>
    </source>
</evidence>
<dbReference type="Proteomes" id="UP000011713">
    <property type="component" value="Unassembled WGS sequence"/>
</dbReference>
<evidence type="ECO:0000313" key="2">
    <source>
        <dbReference type="Proteomes" id="UP000011713"/>
    </source>
</evidence>
<dbReference type="AlphaFoldDB" id="M4BBH0"/>
<accession>M4BBH0</accession>
<keyword evidence="2" id="KW-1185">Reference proteome</keyword>
<dbReference type="InParanoid" id="M4BBH0"/>
<dbReference type="EnsemblProtists" id="HpaT803633">
    <property type="protein sequence ID" value="HpaP803633"/>
    <property type="gene ID" value="HpaG803633"/>
</dbReference>
<dbReference type="EMBL" id="JH598095">
    <property type="status" value="NOT_ANNOTATED_CDS"/>
    <property type="molecule type" value="Genomic_DNA"/>
</dbReference>